<feature type="binding site" evidence="9">
    <location>
        <position position="176"/>
    </location>
    <ligand>
        <name>cob(II)alamin</name>
        <dbReference type="ChEBI" id="CHEBI:16304"/>
    </ligand>
</feature>
<dbReference type="GO" id="GO:0046872">
    <property type="term" value="F:metal ion binding"/>
    <property type="evidence" value="ECO:0007669"/>
    <property type="project" value="UniProtKB-KW"/>
</dbReference>
<dbReference type="Pfam" id="PF08331">
    <property type="entry name" value="QueG_DUF1730"/>
    <property type="match status" value="1"/>
</dbReference>
<feature type="binding site" evidence="9">
    <location>
        <position position="266"/>
    </location>
    <ligand>
        <name>[4Fe-4S] cluster</name>
        <dbReference type="ChEBI" id="CHEBI:49883"/>
        <label>1</label>
    </ligand>
</feature>
<dbReference type="GO" id="GO:0052693">
    <property type="term" value="F:epoxyqueuosine reductase activity"/>
    <property type="evidence" value="ECO:0007669"/>
    <property type="project" value="UniProtKB-UniRule"/>
</dbReference>
<keyword evidence="3 9" id="KW-0819">tRNA processing</keyword>
<dbReference type="PANTHER" id="PTHR30002:SF4">
    <property type="entry name" value="EPOXYQUEUOSINE REDUCTASE"/>
    <property type="match status" value="1"/>
</dbReference>
<keyword evidence="6 9" id="KW-0560">Oxidoreductase</keyword>
<dbReference type="Proteomes" id="UP000233742">
    <property type="component" value="Chromosome"/>
</dbReference>
<keyword evidence="8 9" id="KW-0411">Iron-sulfur</keyword>
<evidence type="ECO:0000256" key="4">
    <source>
        <dbReference type="ARBA" id="ARBA00022723"/>
    </source>
</evidence>
<dbReference type="InterPro" id="IPR017896">
    <property type="entry name" value="4Fe4S_Fe-S-bd"/>
</dbReference>
<accession>A0A2K9EU89</accession>
<reference evidence="12 13" key="1">
    <citation type="submission" date="2017-12" db="EMBL/GenBank/DDBJ databases">
        <authorList>
            <person name="Hurst M.R.H."/>
        </authorList>
    </citation>
    <scope>NUCLEOTIDE SEQUENCE [LARGE SCALE GENOMIC DNA]</scope>
    <source>
        <strain evidence="12 13">BM15</strain>
    </source>
</reference>
<feature type="binding site" evidence="9">
    <location>
        <position position="187"/>
    </location>
    <ligand>
        <name>cob(II)alamin</name>
        <dbReference type="ChEBI" id="CHEBI:16304"/>
    </ligand>
</feature>
<dbReference type="EC" id="1.17.99.6" evidence="9"/>
<dbReference type="UniPathway" id="UPA00392"/>
<dbReference type="PROSITE" id="PS00198">
    <property type="entry name" value="4FE4S_FER_1"/>
    <property type="match status" value="1"/>
</dbReference>
<keyword evidence="4 9" id="KW-0479">Metal-binding</keyword>
<feature type="binding site" evidence="9">
    <location>
        <position position="77"/>
    </location>
    <ligand>
        <name>cob(II)alamin</name>
        <dbReference type="ChEBI" id="CHEBI:16304"/>
    </ligand>
</feature>
<evidence type="ECO:0000256" key="2">
    <source>
        <dbReference type="ARBA" id="ARBA00022490"/>
    </source>
</evidence>
<keyword evidence="9" id="KW-0846">Cobalamin</keyword>
<evidence type="ECO:0000256" key="9">
    <source>
        <dbReference type="HAMAP-Rule" id="MF_00916"/>
    </source>
</evidence>
<evidence type="ECO:0000256" key="10">
    <source>
        <dbReference type="SAM" id="MobiDB-lite"/>
    </source>
</evidence>
<dbReference type="OrthoDB" id="9784571at2"/>
<keyword evidence="1 9" id="KW-0004">4Fe-4S</keyword>
<evidence type="ECO:0000256" key="6">
    <source>
        <dbReference type="ARBA" id="ARBA00023002"/>
    </source>
</evidence>
<dbReference type="NCBIfam" id="TIGR00276">
    <property type="entry name" value="tRNA epoxyqueuosine(34) reductase QueG"/>
    <property type="match status" value="1"/>
</dbReference>
<comment type="subcellular location">
    <subcellularLocation>
        <location evidence="9">Cytoplasm</location>
    </subcellularLocation>
</comment>
<feature type="binding site" evidence="9">
    <location>
        <position position="259"/>
    </location>
    <ligand>
        <name>[4Fe-4S] cluster</name>
        <dbReference type="ChEBI" id="CHEBI:49883"/>
        <label>2</label>
    </ligand>
</feature>
<dbReference type="SUPFAM" id="SSF46548">
    <property type="entry name" value="alpha-helical ferredoxin"/>
    <property type="match status" value="1"/>
</dbReference>
<comment type="similarity">
    <text evidence="9">Belongs to the QueG family.</text>
</comment>
<dbReference type="PANTHER" id="PTHR30002">
    <property type="entry name" value="EPOXYQUEUOSINE REDUCTASE"/>
    <property type="match status" value="1"/>
</dbReference>
<dbReference type="InterPro" id="IPR013542">
    <property type="entry name" value="QueG_DUF1730"/>
</dbReference>
<feature type="compositionally biased region" description="Low complexity" evidence="10">
    <location>
        <begin position="1"/>
        <end position="12"/>
    </location>
</feature>
<feature type="active site" description="Proton donor" evidence="9">
    <location>
        <position position="152"/>
    </location>
</feature>
<feature type="binding site" evidence="9">
    <location>
        <position position="212"/>
    </location>
    <ligand>
        <name>[4Fe-4S] cluster</name>
        <dbReference type="ChEBI" id="CHEBI:49883"/>
        <label>1</label>
    </ligand>
</feature>
<comment type="pathway">
    <text evidence="9">tRNA modification; tRNA-queuosine biosynthesis.</text>
</comment>
<keyword evidence="13" id="KW-1185">Reference proteome</keyword>
<dbReference type="GO" id="GO:0005737">
    <property type="term" value="C:cytoplasm"/>
    <property type="evidence" value="ECO:0007669"/>
    <property type="project" value="UniProtKB-SubCell"/>
</dbReference>
<dbReference type="EMBL" id="CP025408">
    <property type="protein sequence ID" value="AUH32794.1"/>
    <property type="molecule type" value="Genomic_DNA"/>
</dbReference>
<feature type="binding site" evidence="9">
    <location>
        <position position="152"/>
    </location>
    <ligand>
        <name>cob(II)alamin</name>
        <dbReference type="ChEBI" id="CHEBI:16304"/>
    </ligand>
</feature>
<evidence type="ECO:0000256" key="1">
    <source>
        <dbReference type="ARBA" id="ARBA00022485"/>
    </source>
</evidence>
<keyword evidence="2 9" id="KW-0963">Cytoplasm</keyword>
<sequence>MPSSTSAKAGGASPPGPPEDIVLKKKALAAQARAEGFAKMGVTRPDAVPELAGRLADFLAAGRHGQMGWMAERTGWRGDPAALWPEARSVVMLAEVYSPEHDPLAVLEHGERAAISVYAQGKDYHDIVKKRLKRLGRWLIKTYGGDIKVFVDTAPVMEKPLAQAAGLGWQGKHTNLLARDLGSWFFLGAIFTTLELPPDAPEVDHCGTCTACLDICPTSAFPAPFQLDARRCISYLTIEHKGPVDVGLRGLMGNRIYGCDDCLAVCPWNKFAQAASEMRYRGIIDAPPLADLAVLDDAGFRSRFSGSPIKRIGRDRFVRNVLYAIGNSAQPALRGVAQVLTEDADPAVADAARWAALRLGRAT</sequence>
<feature type="binding site" evidence="9">
    <location>
        <position position="234"/>
    </location>
    <ligand>
        <name>cob(II)alamin</name>
        <dbReference type="ChEBI" id="CHEBI:16304"/>
    </ligand>
</feature>
<evidence type="ECO:0000256" key="5">
    <source>
        <dbReference type="ARBA" id="ARBA00022785"/>
    </source>
</evidence>
<feature type="binding site" evidence="9">
    <location>
        <position position="206"/>
    </location>
    <ligand>
        <name>[4Fe-4S] cluster</name>
        <dbReference type="ChEBI" id="CHEBI:49883"/>
        <label>1</label>
    </ligand>
</feature>
<proteinExistence type="inferred from homology"/>
<dbReference type="Pfam" id="PF13484">
    <property type="entry name" value="Fer4_16"/>
    <property type="match status" value="1"/>
</dbReference>
<evidence type="ECO:0000256" key="8">
    <source>
        <dbReference type="ARBA" id="ARBA00023014"/>
    </source>
</evidence>
<feature type="binding site" evidence="9">
    <location>
        <position position="241"/>
    </location>
    <ligand>
        <name>tRNA</name>
        <dbReference type="ChEBI" id="CHEBI:17843"/>
    </ligand>
</feature>
<evidence type="ECO:0000256" key="7">
    <source>
        <dbReference type="ARBA" id="ARBA00023004"/>
    </source>
</evidence>
<feature type="binding site" evidence="9">
    <location>
        <begin position="259"/>
        <end position="260"/>
    </location>
    <ligand>
        <name>cob(II)alamin</name>
        <dbReference type="ChEBI" id="CHEBI:16304"/>
    </ligand>
</feature>
<comment type="cofactor">
    <cofactor evidence="9">
        <name>cob(II)alamin</name>
        <dbReference type="ChEBI" id="CHEBI:16304"/>
    </cofactor>
</comment>
<protein>
    <recommendedName>
        <fullName evidence="9">Epoxyqueuosine reductase</fullName>
        <ecNumber evidence="9">1.17.99.6</ecNumber>
    </recommendedName>
    <alternativeName>
        <fullName evidence="9">Queuosine biosynthesis protein QueG</fullName>
    </alternativeName>
</protein>
<dbReference type="GO" id="GO:0008616">
    <property type="term" value="P:tRNA queuosine(34) biosynthetic process"/>
    <property type="evidence" value="ECO:0007669"/>
    <property type="project" value="UniProtKB-UniRule"/>
</dbReference>
<feature type="region of interest" description="Disordered" evidence="10">
    <location>
        <begin position="1"/>
        <end position="20"/>
    </location>
</feature>
<keyword evidence="7 9" id="KW-0408">Iron</keyword>
<evidence type="ECO:0000259" key="11">
    <source>
        <dbReference type="PROSITE" id="PS51379"/>
    </source>
</evidence>
<keyword evidence="9" id="KW-0170">Cobalt</keyword>
<evidence type="ECO:0000313" key="13">
    <source>
        <dbReference type="Proteomes" id="UP000233742"/>
    </source>
</evidence>
<dbReference type="InterPro" id="IPR004453">
    <property type="entry name" value="QueG"/>
</dbReference>
<name>A0A2K9EU89_9RHOB</name>
<feature type="domain" description="4Fe-4S ferredoxin-type" evidence="11">
    <location>
        <begin position="199"/>
        <end position="226"/>
    </location>
</feature>
<comment type="cofactor">
    <cofactor evidence="9">
        <name>[4Fe-4S] cluster</name>
        <dbReference type="ChEBI" id="CHEBI:49883"/>
    </cofactor>
    <text evidence="9">Binds 2 [4Fe-4S] clusters per monomer.</text>
</comment>
<comment type="caution">
    <text evidence="9">Lacks conserved residue(s) required for the propagation of feature annotation.</text>
</comment>
<feature type="binding site" evidence="9">
    <location>
        <position position="232"/>
    </location>
    <ligand>
        <name>[4Fe-4S] cluster</name>
        <dbReference type="ChEBI" id="CHEBI:49883"/>
        <label>2</label>
    </ligand>
</feature>
<feature type="binding site" evidence="9">
    <location>
        <position position="262"/>
    </location>
    <ligand>
        <name>[4Fe-4S] cluster</name>
        <dbReference type="ChEBI" id="CHEBI:49883"/>
        <label>2</label>
    </ligand>
</feature>
<evidence type="ECO:0000256" key="3">
    <source>
        <dbReference type="ARBA" id="ARBA00022694"/>
    </source>
</evidence>
<organism evidence="12 13">
    <name type="scientific">Paracoccus tegillarcae</name>
    <dbReference type="NCBI Taxonomy" id="1529068"/>
    <lineage>
        <taxon>Bacteria</taxon>
        <taxon>Pseudomonadati</taxon>
        <taxon>Pseudomonadota</taxon>
        <taxon>Alphaproteobacteria</taxon>
        <taxon>Rhodobacterales</taxon>
        <taxon>Paracoccaceae</taxon>
        <taxon>Paracoccus</taxon>
    </lineage>
</organism>
<dbReference type="Gene3D" id="3.30.70.20">
    <property type="match status" value="1"/>
</dbReference>
<keyword evidence="5 9" id="KW-0671">Queuosine biosynthesis</keyword>
<dbReference type="InterPro" id="IPR017900">
    <property type="entry name" value="4Fe4S_Fe_S_CS"/>
</dbReference>
<dbReference type="KEGG" id="paro:CUV01_04825"/>
<evidence type="ECO:0000313" key="12">
    <source>
        <dbReference type="EMBL" id="AUH32794.1"/>
    </source>
</evidence>
<comment type="subunit">
    <text evidence="9">Monomer.</text>
</comment>
<dbReference type="HAMAP" id="MF_00916">
    <property type="entry name" value="QueG"/>
    <property type="match status" value="1"/>
</dbReference>
<gene>
    <name evidence="9 12" type="primary">queG</name>
    <name evidence="12" type="ORF">CUV01_04825</name>
</gene>
<dbReference type="PROSITE" id="PS51379">
    <property type="entry name" value="4FE4S_FER_2"/>
    <property type="match status" value="1"/>
</dbReference>
<comment type="function">
    <text evidence="9">Catalyzes the conversion of epoxyqueuosine (oQ) to queuosine (Q), which is a hypermodified base found in the wobble positions of tRNA(Asp), tRNA(Asn), tRNA(His) and tRNA(Tyr).</text>
</comment>
<feature type="binding site" evidence="9">
    <location>
        <position position="216"/>
    </location>
    <ligand>
        <name>[4Fe-4S] cluster</name>
        <dbReference type="ChEBI" id="CHEBI:49883"/>
        <label>2</label>
    </ligand>
</feature>
<comment type="catalytic activity">
    <reaction evidence="9">
        <text>epoxyqueuosine(34) in tRNA + AH2 = queuosine(34) in tRNA + A + H2O</text>
        <dbReference type="Rhea" id="RHEA:32159"/>
        <dbReference type="Rhea" id="RHEA-COMP:18571"/>
        <dbReference type="Rhea" id="RHEA-COMP:18582"/>
        <dbReference type="ChEBI" id="CHEBI:13193"/>
        <dbReference type="ChEBI" id="CHEBI:15377"/>
        <dbReference type="ChEBI" id="CHEBI:17499"/>
        <dbReference type="ChEBI" id="CHEBI:194431"/>
        <dbReference type="ChEBI" id="CHEBI:194443"/>
        <dbReference type="EC" id="1.17.99.6"/>
    </reaction>
</comment>
<dbReference type="AlphaFoldDB" id="A0A2K9EU89"/>
<dbReference type="GO" id="GO:0031419">
    <property type="term" value="F:cobalamin binding"/>
    <property type="evidence" value="ECO:0007669"/>
    <property type="project" value="UniProtKB-KW"/>
</dbReference>
<feature type="binding site" evidence="9">
    <location>
        <position position="209"/>
    </location>
    <ligand>
        <name>[4Fe-4S] cluster</name>
        <dbReference type="ChEBI" id="CHEBI:49883"/>
        <label>1</label>
    </ligand>
</feature>
<dbReference type="GO" id="GO:0051539">
    <property type="term" value="F:4 iron, 4 sulfur cluster binding"/>
    <property type="evidence" value="ECO:0007669"/>
    <property type="project" value="UniProtKB-KW"/>
</dbReference>